<keyword evidence="1" id="KW-1133">Transmembrane helix</keyword>
<dbReference type="Proteomes" id="UP000826990">
    <property type="component" value="Chromosome"/>
</dbReference>
<reference evidence="3" key="3">
    <citation type="submission" date="2023-07" db="EMBL/GenBank/DDBJ databases">
        <title>Isolates cultured from stool samples of acute diarrhea patients.</title>
        <authorList>
            <person name="Jiang S."/>
        </authorList>
    </citation>
    <scope>NUCLEOTIDE SEQUENCE</scope>
    <source>
        <strain evidence="3">L4424</strain>
    </source>
</reference>
<dbReference type="EMBL" id="JABXRP010000001">
    <property type="protein sequence ID" value="MBA8075932.1"/>
    <property type="molecule type" value="Genomic_DNA"/>
</dbReference>
<evidence type="ECO:0000313" key="2">
    <source>
        <dbReference type="EMBL" id="MBA8075932.1"/>
    </source>
</evidence>
<dbReference type="EMBL" id="JAUPXB010000001">
    <property type="protein sequence ID" value="MDO7921103.1"/>
    <property type="molecule type" value="Genomic_DNA"/>
</dbReference>
<reference evidence="2 5" key="1">
    <citation type="submission" date="2020-06" db="EMBL/GenBank/DDBJ databases">
        <title>REHAB project genomes.</title>
        <authorList>
            <person name="Shaw L.P."/>
        </authorList>
    </citation>
    <scope>NUCLEOTIDE SEQUENCE [LARGE SCALE GENOMIC DNA]</scope>
    <source>
        <strain evidence="2 5">RHBSTW-00074</strain>
    </source>
</reference>
<reference evidence="4" key="2">
    <citation type="submission" date="2021-07" db="EMBL/GenBank/DDBJ databases">
        <title>Characterization of Emerging Pathogens Carrying KPC-2 Gene in IncP-6 Plasmids Isolated from Urban Sewage in Argentina.</title>
        <authorList>
            <person name="Ghiglione B."/>
            <person name="Haim M.S."/>
            <person name="Dropa M."/>
        </authorList>
    </citation>
    <scope>NUCLEOTIDE SEQUENCE</scope>
    <source>
        <strain evidence="4">WW-19C</strain>
    </source>
</reference>
<gene>
    <name evidence="2" type="ORF">HV056_05040</name>
    <name evidence="4" type="ORF">KZX48_01550</name>
    <name evidence="3" type="ORF">Q5934_06085</name>
</gene>
<evidence type="ECO:0000313" key="3">
    <source>
        <dbReference type="EMBL" id="MDO7921103.1"/>
    </source>
</evidence>
<evidence type="ECO:0000256" key="1">
    <source>
        <dbReference type="SAM" id="Phobius"/>
    </source>
</evidence>
<dbReference type="Proteomes" id="UP000533461">
    <property type="component" value="Unassembled WGS sequence"/>
</dbReference>
<feature type="transmembrane region" description="Helical" evidence="1">
    <location>
        <begin position="41"/>
        <end position="63"/>
    </location>
</feature>
<dbReference type="AlphaFoldDB" id="A0A263VT16"/>
<protein>
    <submittedName>
        <fullName evidence="2">Uncharacterized protein</fullName>
    </submittedName>
</protein>
<dbReference type="EMBL" id="CP080107">
    <property type="protein sequence ID" value="QYD27152.1"/>
    <property type="molecule type" value="Genomic_DNA"/>
</dbReference>
<name>A0A263VT16_ENTAS</name>
<organism evidence="2 5">
    <name type="scientific">Enterobacter asburiae</name>
    <dbReference type="NCBI Taxonomy" id="61645"/>
    <lineage>
        <taxon>Bacteria</taxon>
        <taxon>Pseudomonadati</taxon>
        <taxon>Pseudomonadota</taxon>
        <taxon>Gammaproteobacteria</taxon>
        <taxon>Enterobacterales</taxon>
        <taxon>Enterobacteriaceae</taxon>
        <taxon>Enterobacter</taxon>
        <taxon>Enterobacter cloacae complex</taxon>
    </lineage>
</organism>
<feature type="transmembrane region" description="Helical" evidence="1">
    <location>
        <begin position="75"/>
        <end position="95"/>
    </location>
</feature>
<accession>A0A263VT16</accession>
<keyword evidence="1" id="KW-0472">Membrane</keyword>
<evidence type="ECO:0000313" key="4">
    <source>
        <dbReference type="EMBL" id="QYD27152.1"/>
    </source>
</evidence>
<sequence length="135" mass="14825">MSDIYLPTLISEALLAFSGLFGGVSISFFWQPQRLHQHSRFMAGIIFGGISMGAAVALGGLAARWLKIDLNQADITLGLGYILGAMSNGLIVWLANFFRRHEQRDIFDVASVIKSKVRHESLSPPDLTHNKPDGE</sequence>
<feature type="transmembrane region" description="Helical" evidence="1">
    <location>
        <begin position="6"/>
        <end position="29"/>
    </location>
</feature>
<keyword evidence="1" id="KW-0812">Transmembrane</keyword>
<proteinExistence type="predicted"/>
<dbReference type="Proteomes" id="UP001176432">
    <property type="component" value="Unassembled WGS sequence"/>
</dbReference>
<dbReference type="RefSeq" id="WP_033144411.1">
    <property type="nucleotide sequence ID" value="NZ_AP019632.1"/>
</dbReference>
<evidence type="ECO:0000313" key="5">
    <source>
        <dbReference type="Proteomes" id="UP000533461"/>
    </source>
</evidence>
<accession>A0A0F3XM86</accession>